<dbReference type="RefSeq" id="XP_010928441.1">
    <property type="nucleotide sequence ID" value="XM_010930139.3"/>
</dbReference>
<evidence type="ECO:0000256" key="4">
    <source>
        <dbReference type="ARBA" id="ARBA00038043"/>
    </source>
</evidence>
<name>A0A6I9RKR1_ELAGV</name>
<keyword evidence="2" id="KW-0433">Leucine-rich repeat</keyword>
<dbReference type="AlphaFoldDB" id="A0A6I9RKR1"/>
<evidence type="ECO:0000256" key="1">
    <source>
        <dbReference type="ARBA" id="ARBA00004196"/>
    </source>
</evidence>
<evidence type="ECO:0000256" key="3">
    <source>
        <dbReference type="ARBA" id="ARBA00022737"/>
    </source>
</evidence>
<comment type="similarity">
    <text evidence="4">Belongs to the polygalacturonase-inhibiting protein family.</text>
</comment>
<feature type="domain" description="Leucine-rich repeat-containing N-terminal plant-type" evidence="6">
    <location>
        <begin position="33"/>
        <end position="70"/>
    </location>
</feature>
<evidence type="ECO:0000313" key="7">
    <source>
        <dbReference type="Proteomes" id="UP000504607"/>
    </source>
</evidence>
<dbReference type="OrthoDB" id="676979at2759"/>
<keyword evidence="7" id="KW-1185">Reference proteome</keyword>
<evidence type="ECO:0000259" key="6">
    <source>
        <dbReference type="Pfam" id="PF08263"/>
    </source>
</evidence>
<evidence type="ECO:0000313" key="8">
    <source>
        <dbReference type="RefSeq" id="XP_010928441.1"/>
    </source>
</evidence>
<keyword evidence="3" id="KW-0677">Repeat</keyword>
<accession>A0A6I9RKR1</accession>
<protein>
    <submittedName>
        <fullName evidence="8">Polygalacturonase inhibitor</fullName>
    </submittedName>
</protein>
<evidence type="ECO:0000256" key="2">
    <source>
        <dbReference type="ARBA" id="ARBA00022614"/>
    </source>
</evidence>
<sequence>MACRLTLPSFLTLFLFLLLSSTPRPVSSARCNKDDKKALLAVKAAFNNAYHFASWTNDTGCCDWYDVDCDLKTGRVIGLSLFQDDFPGTIPDAVGDLPYLQNLVFHHLPNLVGSIPPALTKLKNLKYLDISWTNVSGPVPAFLSEITSLVQLDLSFNRLSGSIPASLGDLSNLSAIDISRNHLTGPLPSTLFHGSSQGPYLRLSHNNLSGEIPPAFGKVGFEVIDLSRNRFTGDASILFGRSKPAQQIDLSRNHFAFDLTNVEFPEGLDSVDLNHNEIYGSIPNQITKLANLQFFNVSYNRLCGEIPVGGNMGRFDEYCYLHNKCLCGTPLPACK</sequence>
<dbReference type="GeneID" id="105050208"/>
<reference evidence="8" key="1">
    <citation type="submission" date="2025-08" db="UniProtKB">
        <authorList>
            <consortium name="RefSeq"/>
        </authorList>
    </citation>
    <scope>IDENTIFICATION</scope>
</reference>
<dbReference type="FunFam" id="3.80.10.10:FF:000348">
    <property type="entry name" value="Polygalacturonase inhibitor 1"/>
    <property type="match status" value="1"/>
</dbReference>
<dbReference type="InterPro" id="IPR032675">
    <property type="entry name" value="LRR_dom_sf"/>
</dbReference>
<dbReference type="KEGG" id="egu:105050208"/>
<dbReference type="Pfam" id="PF00560">
    <property type="entry name" value="LRR_1"/>
    <property type="match status" value="3"/>
</dbReference>
<dbReference type="InterPro" id="IPR051848">
    <property type="entry name" value="PGIP"/>
</dbReference>
<gene>
    <name evidence="8" type="primary">LOC105050208</name>
</gene>
<dbReference type="SUPFAM" id="SSF52058">
    <property type="entry name" value="L domain-like"/>
    <property type="match status" value="1"/>
</dbReference>
<organism evidence="7 8">
    <name type="scientific">Elaeis guineensis var. tenera</name>
    <name type="common">Oil palm</name>
    <dbReference type="NCBI Taxonomy" id="51953"/>
    <lineage>
        <taxon>Eukaryota</taxon>
        <taxon>Viridiplantae</taxon>
        <taxon>Streptophyta</taxon>
        <taxon>Embryophyta</taxon>
        <taxon>Tracheophyta</taxon>
        <taxon>Spermatophyta</taxon>
        <taxon>Magnoliopsida</taxon>
        <taxon>Liliopsida</taxon>
        <taxon>Arecaceae</taxon>
        <taxon>Arecoideae</taxon>
        <taxon>Cocoseae</taxon>
        <taxon>Elaeidinae</taxon>
        <taxon>Elaeis</taxon>
    </lineage>
</organism>
<keyword evidence="5" id="KW-0732">Signal</keyword>
<dbReference type="Gene3D" id="3.80.10.10">
    <property type="entry name" value="Ribonuclease Inhibitor"/>
    <property type="match status" value="1"/>
</dbReference>
<evidence type="ECO:0000256" key="5">
    <source>
        <dbReference type="SAM" id="SignalP"/>
    </source>
</evidence>
<dbReference type="FunCoup" id="A0A6I9RKR1">
    <property type="interactions" value="1"/>
</dbReference>
<dbReference type="PANTHER" id="PTHR48059:SF4">
    <property type="entry name" value="POLYGALACTURONASE INHIBITOR 1-RELATED"/>
    <property type="match status" value="1"/>
</dbReference>
<dbReference type="Proteomes" id="UP000504607">
    <property type="component" value="Chromosome 8"/>
</dbReference>
<dbReference type="InterPro" id="IPR013210">
    <property type="entry name" value="LRR_N_plant-typ"/>
</dbReference>
<proteinExistence type="inferred from homology"/>
<feature type="chain" id="PRO_5026907002" evidence="5">
    <location>
        <begin position="29"/>
        <end position="335"/>
    </location>
</feature>
<dbReference type="InParanoid" id="A0A6I9RKR1"/>
<feature type="signal peptide" evidence="5">
    <location>
        <begin position="1"/>
        <end position="28"/>
    </location>
</feature>
<dbReference type="InterPro" id="IPR001611">
    <property type="entry name" value="Leu-rich_rpt"/>
</dbReference>
<dbReference type="PANTHER" id="PTHR48059">
    <property type="entry name" value="POLYGALACTURONASE INHIBITOR 1"/>
    <property type="match status" value="1"/>
</dbReference>
<dbReference type="Pfam" id="PF08263">
    <property type="entry name" value="LRRNT_2"/>
    <property type="match status" value="1"/>
</dbReference>
<dbReference type="PRINTS" id="PR00019">
    <property type="entry name" value="LEURICHRPT"/>
</dbReference>
<comment type="subcellular location">
    <subcellularLocation>
        <location evidence="1">Cell envelope</location>
    </subcellularLocation>
</comment>